<protein>
    <recommendedName>
        <fullName evidence="5">HTH merR-type domain-containing protein</fullName>
    </recommendedName>
</protein>
<dbReference type="InterPro" id="IPR047057">
    <property type="entry name" value="MerR_fam"/>
</dbReference>
<reference evidence="7" key="3">
    <citation type="journal article" date="2019" name="Microbiol. Resour. Announc.">
        <title>Draft Genome Sequences of Type Strains of Gordonibacter faecihominis, Paraeggerthella hongkongensis, Parvibacter caecicola,Slackia equolifaciens, Slackia faecicanis, and Slackia isoflavoniconvertens.</title>
        <authorList>
            <person name="Danylec N."/>
            <person name="Stoll D.A."/>
            <person name="Dotsch A."/>
            <person name="Huch M."/>
        </authorList>
    </citation>
    <scope>NUCLEOTIDE SEQUENCE</scope>
    <source>
        <strain evidence="7">DSM 16107</strain>
    </source>
</reference>
<accession>A0A3N0J0R1</accession>
<evidence type="ECO:0000313" key="8">
    <source>
        <dbReference type="Proteomes" id="UP000253817"/>
    </source>
</evidence>
<reference evidence="9" key="2">
    <citation type="submission" date="2018-05" db="EMBL/GenBank/DDBJ databases">
        <title>Genome Sequencing of selected type strains of the family Eggerthellaceae.</title>
        <authorList>
            <person name="Danylec N."/>
            <person name="Stoll D.A."/>
            <person name="Doetsch A."/>
            <person name="Huch M."/>
        </authorList>
    </citation>
    <scope>NUCLEOTIDE SEQUENCE [LARGE SCALE GENOMIC DNA]</scope>
    <source>
        <strain evidence="9">DSM 16107</strain>
    </source>
</reference>
<dbReference type="GO" id="GO:0003677">
    <property type="term" value="F:DNA binding"/>
    <property type="evidence" value="ECO:0007669"/>
    <property type="project" value="UniProtKB-KW"/>
</dbReference>
<keyword evidence="1" id="KW-0678">Repressor</keyword>
<dbReference type="Proteomes" id="UP000270112">
    <property type="component" value="Unassembled WGS sequence"/>
</dbReference>
<evidence type="ECO:0000313" key="6">
    <source>
        <dbReference type="EMBL" id="RDB71863.1"/>
    </source>
</evidence>
<evidence type="ECO:0000256" key="4">
    <source>
        <dbReference type="ARBA" id="ARBA00023163"/>
    </source>
</evidence>
<gene>
    <name evidence="6" type="ORF">C1876_00740</name>
    <name evidence="7" type="ORF">DMP09_02855</name>
</gene>
<proteinExistence type="predicted"/>
<dbReference type="AlphaFoldDB" id="A0A3N0J0R1"/>
<dbReference type="EMBL" id="QICC01000006">
    <property type="protein sequence ID" value="RNM42839.1"/>
    <property type="molecule type" value="Genomic_DNA"/>
</dbReference>
<keyword evidence="2" id="KW-0805">Transcription regulation</keyword>
<dbReference type="InterPro" id="IPR009061">
    <property type="entry name" value="DNA-bd_dom_put_sf"/>
</dbReference>
<evidence type="ECO:0000256" key="2">
    <source>
        <dbReference type="ARBA" id="ARBA00023015"/>
    </source>
</evidence>
<evidence type="ECO:0000313" key="7">
    <source>
        <dbReference type="EMBL" id="RNM42839.1"/>
    </source>
</evidence>
<evidence type="ECO:0000256" key="3">
    <source>
        <dbReference type="ARBA" id="ARBA00023125"/>
    </source>
</evidence>
<evidence type="ECO:0000256" key="1">
    <source>
        <dbReference type="ARBA" id="ARBA00022491"/>
    </source>
</evidence>
<dbReference type="InterPro" id="IPR000551">
    <property type="entry name" value="MerR-type_HTH_dom"/>
</dbReference>
<dbReference type="Proteomes" id="UP000253817">
    <property type="component" value="Unassembled WGS sequence"/>
</dbReference>
<dbReference type="Gene3D" id="1.10.1660.10">
    <property type="match status" value="1"/>
</dbReference>
<dbReference type="OrthoDB" id="9809391at2"/>
<keyword evidence="3" id="KW-0238">DNA-binding</keyword>
<dbReference type="Pfam" id="PF13411">
    <property type="entry name" value="MerR_1"/>
    <property type="match status" value="1"/>
</dbReference>
<dbReference type="GO" id="GO:0003700">
    <property type="term" value="F:DNA-binding transcription factor activity"/>
    <property type="evidence" value="ECO:0007669"/>
    <property type="project" value="InterPro"/>
</dbReference>
<dbReference type="PANTHER" id="PTHR30204">
    <property type="entry name" value="REDOX-CYCLING DRUG-SENSING TRANSCRIPTIONAL ACTIVATOR SOXR"/>
    <property type="match status" value="1"/>
</dbReference>
<sequence>MRNELLSIGEVAHLKGVGIKALRYYERIGILRPAYVNPETGYRYYAPRQMNELDAIISCVQLGVPLKELTDYVSDSGVMDMSALLERAHGLAVEKLRATQGILIELDGYRSEIAIQEALRTAPAPYERSLGARTFLALPWAGRAFDAKRYTKAMTELYGEVKSNGLIPLFLQGMVSLVDGATGERSWHVALEAQTLPGEGCDVPLLELPDRTYRGQRVERDTFEQCYRVVFDELEPQLAADDVLLAFEVWDAELRTDRTVLEVLRG</sequence>
<dbReference type="RefSeq" id="WP_114544810.1">
    <property type="nucleotide sequence ID" value="NZ_CATYHD010000077.1"/>
</dbReference>
<feature type="domain" description="HTH merR-type" evidence="5">
    <location>
        <begin position="5"/>
        <end position="75"/>
    </location>
</feature>
<organism evidence="7 9">
    <name type="scientific">Eggerthella sinensis</name>
    <dbReference type="NCBI Taxonomy" id="242230"/>
    <lineage>
        <taxon>Bacteria</taxon>
        <taxon>Bacillati</taxon>
        <taxon>Actinomycetota</taxon>
        <taxon>Coriobacteriia</taxon>
        <taxon>Eggerthellales</taxon>
        <taxon>Eggerthellaceae</taxon>
        <taxon>Eggerthella</taxon>
    </lineage>
</organism>
<keyword evidence="4" id="KW-0804">Transcription</keyword>
<dbReference type="SMART" id="SM00422">
    <property type="entry name" value="HTH_MERR"/>
    <property type="match status" value="1"/>
</dbReference>
<dbReference type="PROSITE" id="PS50937">
    <property type="entry name" value="HTH_MERR_2"/>
    <property type="match status" value="1"/>
</dbReference>
<reference evidence="6 8" key="1">
    <citation type="journal article" date="2018" name="Elife">
        <title>Discovery and characterization of a prevalent human gut bacterial enzyme sufficient for the inactivation of a family of plant toxins.</title>
        <authorList>
            <person name="Koppel N."/>
            <person name="Bisanz J.E."/>
            <person name="Pandelia M.E."/>
            <person name="Turnbaugh P.J."/>
            <person name="Balskus E.P."/>
        </authorList>
    </citation>
    <scope>NUCLEOTIDE SEQUENCE [LARGE SCALE GENOMIC DNA]</scope>
    <source>
        <strain evidence="6 8">DSM 16107</strain>
    </source>
</reference>
<name>A0A3N0J0R1_9ACTN</name>
<evidence type="ECO:0000313" key="9">
    <source>
        <dbReference type="Proteomes" id="UP000270112"/>
    </source>
</evidence>
<keyword evidence="8" id="KW-1185">Reference proteome</keyword>
<dbReference type="SUPFAM" id="SSF46955">
    <property type="entry name" value="Putative DNA-binding domain"/>
    <property type="match status" value="1"/>
</dbReference>
<comment type="caution">
    <text evidence="7">The sequence shown here is derived from an EMBL/GenBank/DDBJ whole genome shotgun (WGS) entry which is preliminary data.</text>
</comment>
<evidence type="ECO:0000259" key="5">
    <source>
        <dbReference type="PROSITE" id="PS50937"/>
    </source>
</evidence>
<dbReference type="EMBL" id="PPTT01000001">
    <property type="protein sequence ID" value="RDB71863.1"/>
    <property type="molecule type" value="Genomic_DNA"/>
</dbReference>
<dbReference type="PANTHER" id="PTHR30204:SF69">
    <property type="entry name" value="MERR-FAMILY TRANSCRIPTIONAL REGULATOR"/>
    <property type="match status" value="1"/>
</dbReference>